<keyword evidence="2" id="KW-1185">Reference proteome</keyword>
<gene>
    <name evidence="1" type="ORF">C772_01515</name>
</gene>
<protein>
    <submittedName>
        <fullName evidence="1">Uncharacterized protein</fullName>
    </submittedName>
</protein>
<dbReference type="STRING" id="1235279.C772_01515"/>
<evidence type="ECO:0000313" key="2">
    <source>
        <dbReference type="Proteomes" id="UP000011919"/>
    </source>
</evidence>
<reference evidence="1 2" key="1">
    <citation type="journal article" date="2013" name="Genome Announc.">
        <title>Draft Genome Sequence of Bhargavaea cecembensis Strain DSE10T, Isolated from a Deep-Sea Sediment Sample Collected at a Depth of 5,904 m from the Chagos-Laccadive Ridge System in the Indian Ocean.</title>
        <authorList>
            <person name="Shivaji S."/>
            <person name="Ara S."/>
            <person name="Begum Z."/>
            <person name="Ruth M."/>
            <person name="Singh A."/>
            <person name="Kumar Pinnaka A."/>
        </authorList>
    </citation>
    <scope>NUCLEOTIDE SEQUENCE [LARGE SCALE GENOMIC DNA]</scope>
    <source>
        <strain evidence="1 2">DSE10</strain>
    </source>
</reference>
<dbReference type="OrthoDB" id="5150111at2"/>
<dbReference type="Proteomes" id="UP000011919">
    <property type="component" value="Unassembled WGS sequence"/>
</dbReference>
<dbReference type="RefSeq" id="WP_008298758.1">
    <property type="nucleotide sequence ID" value="NZ_AOFT01000006.1"/>
</dbReference>
<sequence>MENMLNEIEKGLEAGLYHLALGMTLCIPDICAALQSNNGETKKNKYVNWYDQYVGDKVRMSANDCYYFRCAFLHQGRTEHKDSQYRKIIFIEPTSTLTLHNNVLNDVLNIDIQIFCRVIIDAARNWYEEQKDTKNYKSNFEHSFKRHPEGMAPYIVGVPVYG</sequence>
<accession>M7NY60</accession>
<proteinExistence type="predicted"/>
<comment type="caution">
    <text evidence="1">The sequence shown here is derived from an EMBL/GenBank/DDBJ whole genome shotgun (WGS) entry which is preliminary data.</text>
</comment>
<name>M7NY60_9BACL</name>
<dbReference type="AlphaFoldDB" id="M7NY60"/>
<organism evidence="1 2">
    <name type="scientific">Bhargavaea cecembensis DSE10</name>
    <dbReference type="NCBI Taxonomy" id="1235279"/>
    <lineage>
        <taxon>Bacteria</taxon>
        <taxon>Bacillati</taxon>
        <taxon>Bacillota</taxon>
        <taxon>Bacilli</taxon>
        <taxon>Bacillales</taxon>
        <taxon>Caryophanaceae</taxon>
        <taxon>Bhargavaea</taxon>
    </lineage>
</organism>
<dbReference type="eggNOG" id="ENOG50325YT">
    <property type="taxonomic scope" value="Bacteria"/>
</dbReference>
<evidence type="ECO:0000313" key="1">
    <source>
        <dbReference type="EMBL" id="EMR06620.1"/>
    </source>
</evidence>
<dbReference type="EMBL" id="AOFT01000006">
    <property type="protein sequence ID" value="EMR06620.1"/>
    <property type="molecule type" value="Genomic_DNA"/>
</dbReference>